<evidence type="ECO:0000313" key="13">
    <source>
        <dbReference type="Proteomes" id="UP001165060"/>
    </source>
</evidence>
<reference evidence="12 13" key="1">
    <citation type="journal article" date="2023" name="Commun. Biol.">
        <title>Genome analysis of Parmales, the sister group of diatoms, reveals the evolutionary specialization of diatoms from phago-mixotrophs to photoautotrophs.</title>
        <authorList>
            <person name="Ban H."/>
            <person name="Sato S."/>
            <person name="Yoshikawa S."/>
            <person name="Yamada K."/>
            <person name="Nakamura Y."/>
            <person name="Ichinomiya M."/>
            <person name="Sato N."/>
            <person name="Blanc-Mathieu R."/>
            <person name="Endo H."/>
            <person name="Kuwata A."/>
            <person name="Ogata H."/>
        </authorList>
    </citation>
    <scope>NUCLEOTIDE SEQUENCE [LARGE SCALE GENOMIC DNA]</scope>
</reference>
<dbReference type="PANTHER" id="PTHR31490:SF88">
    <property type="entry name" value="BETA-XYLANASE"/>
    <property type="match status" value="1"/>
</dbReference>
<keyword evidence="7" id="KW-0119">Carbohydrate metabolism</keyword>
<sequence length="914" mass="101701">MRASLLLLLLHPATLATAEDAATCSEIGGDIPNCRTGVPGGAEITACCDPSFTCFTKTDGFGQCRSECPVDIDADADGDPDWACAITGSPTPAPTAATDSPTLSPTAAPTAFPTLSPTETCVTTTNCRPGGVEIKCCDDSHTCFARDDTYGQCKAECTNTEWDCFTEAPTPSPTPVPTQAPTETCVDNTNCRPGGVEKPCCDESLTCFKRDDTFGQCKAECTNTDWDCYTEAPTLAPTASPTIAPTETCVSDTNCRPGGVEIKCCDDSHTCFARDDTYGQCKAECTNTDVRWDCYTEAPTGAPSPAPTIPRREHTTVLRDAGELNDLPIGCVINSAFIIDPSKVDKDELALVDYLALAETQFNFLTEENGCKWRYSWKDDRERCVDMLELAEEYGMGFRGHALVWGKAASNPDFFDEECVYDEDGNLPGRCKSEVGTYTVEEKYEIMIDHVKEEAEFYAGRLAAWDVVNEAVCDCWLSFVSCDEFVAANPDRCGLSELYSSDEINVYLKKNIYWPDMPDYISVAFEETKKYDTTAKLGYNEYKFEASEGWHKGKSDMTYQLIKSLKEQGVPIDYVGSQTHIDLGYMTYKDYPDWETDMTYLEAVEANIQRYADIGVEWHYTEITVAMESTEDTWDERAEADQSFLYKGLLDLCLENEACTCFQMWGFVDGWTLAYEDLFPYPFDVNYEGKTSFTAMMESLDDMYGTCYNENTNCRVGGVANDCCDNRLTCFEKSEYYGQCLETCEGKDDTWACYEEPGCTADLWGVCTSDADCCEEGTLCYQKTEHYSQCRFECPEEDAWMCHYDSETSVNGSTGELIGVGLALTVMMACMTKYSKRMYMGCKTKEVDEEMLNPNAADFDTASDMDGDRISLAEERGINMMNFGEKTESQEFEENVREGSMYHESGSVKSQVMI</sequence>
<dbReference type="SUPFAM" id="SSF51445">
    <property type="entry name" value="(Trans)glycosidases"/>
    <property type="match status" value="1"/>
</dbReference>
<dbReference type="Proteomes" id="UP001165060">
    <property type="component" value="Unassembled WGS sequence"/>
</dbReference>
<protein>
    <recommendedName>
        <fullName evidence="3">endo-1,4-beta-xylanase</fullName>
        <ecNumber evidence="3">3.2.1.8</ecNumber>
    </recommendedName>
</protein>
<evidence type="ECO:0000313" key="12">
    <source>
        <dbReference type="EMBL" id="GMI37318.1"/>
    </source>
</evidence>
<dbReference type="EMBL" id="BRYB01000770">
    <property type="protein sequence ID" value="GMI37318.1"/>
    <property type="molecule type" value="Genomic_DNA"/>
</dbReference>
<comment type="caution">
    <text evidence="12">The sequence shown here is derived from an EMBL/GenBank/DDBJ whole genome shotgun (WGS) entry which is preliminary data.</text>
</comment>
<keyword evidence="13" id="KW-1185">Reference proteome</keyword>
<keyword evidence="4" id="KW-0858">Xylan degradation</keyword>
<evidence type="ECO:0000256" key="1">
    <source>
        <dbReference type="ARBA" id="ARBA00000681"/>
    </source>
</evidence>
<comment type="similarity">
    <text evidence="2">Belongs to the glycosyl hydrolase 10 (cellulase F) family.</text>
</comment>
<keyword evidence="8" id="KW-0326">Glycosidase</keyword>
<evidence type="ECO:0000256" key="5">
    <source>
        <dbReference type="ARBA" id="ARBA00022729"/>
    </source>
</evidence>
<dbReference type="InterPro" id="IPR044846">
    <property type="entry name" value="GH10"/>
</dbReference>
<evidence type="ECO:0000256" key="9">
    <source>
        <dbReference type="ARBA" id="ARBA00023326"/>
    </source>
</evidence>
<dbReference type="Gene3D" id="3.20.20.80">
    <property type="entry name" value="Glycosidases"/>
    <property type="match status" value="1"/>
</dbReference>
<accession>A0ABQ6N0G5</accession>
<evidence type="ECO:0000256" key="8">
    <source>
        <dbReference type="ARBA" id="ARBA00023295"/>
    </source>
</evidence>
<feature type="signal peptide" evidence="10">
    <location>
        <begin position="1"/>
        <end position="18"/>
    </location>
</feature>
<evidence type="ECO:0000256" key="4">
    <source>
        <dbReference type="ARBA" id="ARBA00022651"/>
    </source>
</evidence>
<dbReference type="InterPro" id="IPR017853">
    <property type="entry name" value="GH"/>
</dbReference>
<keyword evidence="9" id="KW-0624">Polysaccharide degradation</keyword>
<dbReference type="PRINTS" id="PR00134">
    <property type="entry name" value="GLHYDRLASE10"/>
</dbReference>
<gene>
    <name evidence="12" type="ORF">TeGR_g3471</name>
</gene>
<keyword evidence="5 10" id="KW-0732">Signal</keyword>
<dbReference type="Pfam" id="PF00331">
    <property type="entry name" value="Glyco_hydro_10"/>
    <property type="match status" value="2"/>
</dbReference>
<dbReference type="InterPro" id="IPR001000">
    <property type="entry name" value="GH10_dom"/>
</dbReference>
<evidence type="ECO:0000256" key="2">
    <source>
        <dbReference type="ARBA" id="ARBA00007495"/>
    </source>
</evidence>
<evidence type="ECO:0000259" key="11">
    <source>
        <dbReference type="PROSITE" id="PS51760"/>
    </source>
</evidence>
<dbReference type="SMART" id="SM00633">
    <property type="entry name" value="Glyco_10"/>
    <property type="match status" value="1"/>
</dbReference>
<name>A0ABQ6N0G5_9STRA</name>
<feature type="domain" description="GH10" evidence="11">
    <location>
        <begin position="345"/>
        <end position="699"/>
    </location>
</feature>
<evidence type="ECO:0000256" key="7">
    <source>
        <dbReference type="ARBA" id="ARBA00023277"/>
    </source>
</evidence>
<dbReference type="EC" id="3.2.1.8" evidence="3"/>
<dbReference type="PROSITE" id="PS51760">
    <property type="entry name" value="GH10_2"/>
    <property type="match status" value="1"/>
</dbReference>
<organism evidence="12 13">
    <name type="scientific">Tetraparma gracilis</name>
    <dbReference type="NCBI Taxonomy" id="2962635"/>
    <lineage>
        <taxon>Eukaryota</taxon>
        <taxon>Sar</taxon>
        <taxon>Stramenopiles</taxon>
        <taxon>Ochrophyta</taxon>
        <taxon>Bolidophyceae</taxon>
        <taxon>Parmales</taxon>
        <taxon>Triparmaceae</taxon>
        <taxon>Tetraparma</taxon>
    </lineage>
</organism>
<feature type="chain" id="PRO_5046187646" description="endo-1,4-beta-xylanase" evidence="10">
    <location>
        <begin position="19"/>
        <end position="914"/>
    </location>
</feature>
<evidence type="ECO:0000256" key="6">
    <source>
        <dbReference type="ARBA" id="ARBA00022801"/>
    </source>
</evidence>
<dbReference type="PANTHER" id="PTHR31490">
    <property type="entry name" value="GLYCOSYL HYDROLASE"/>
    <property type="match status" value="1"/>
</dbReference>
<comment type="catalytic activity">
    <reaction evidence="1">
        <text>Endohydrolysis of (1-&gt;4)-beta-D-xylosidic linkages in xylans.</text>
        <dbReference type="EC" id="3.2.1.8"/>
    </reaction>
</comment>
<keyword evidence="6" id="KW-0378">Hydrolase</keyword>
<proteinExistence type="inferred from homology"/>
<evidence type="ECO:0000256" key="3">
    <source>
        <dbReference type="ARBA" id="ARBA00012590"/>
    </source>
</evidence>
<evidence type="ECO:0000256" key="10">
    <source>
        <dbReference type="SAM" id="SignalP"/>
    </source>
</evidence>